<feature type="transmembrane region" description="Helical" evidence="10">
    <location>
        <begin position="129"/>
        <end position="150"/>
    </location>
</feature>
<sequence>MAVHHLWVLAFGLSGNIISLLVGLAPLPTFYQIYKKKRSEGFQSIPYVIALFSAMLWMYYALLKKDALFLITINSFFCIIQTGYIAAYLFYAQKKARLQTLKLISLFNVFGFGALCLLTYFLAQGTNRLKILGYICMAFSLSVFVAPLGIVRKVIRTKSVEYMPITLSFFLTLSAISWFVYGLLIKDLNVAVPNVLGFIFGVLQMVLYMIYRNPKIAQLQQPKLQELSEHIVDVVKLSTMVRSELNSVVPQSNAIENDKVIIEDQIVKKQTEGIKQSLDTPTNV</sequence>
<evidence type="ECO:0000256" key="2">
    <source>
        <dbReference type="ARBA" id="ARBA00007809"/>
    </source>
</evidence>
<dbReference type="GO" id="GO:0051119">
    <property type="term" value="F:sugar transmembrane transporter activity"/>
    <property type="evidence" value="ECO:0007669"/>
    <property type="project" value="InterPro"/>
</dbReference>
<dbReference type="EMBL" id="MN480581">
    <property type="protein sequence ID" value="QHT64212.1"/>
    <property type="molecule type" value="mRNA"/>
</dbReference>
<feature type="transmembrane region" description="Helical" evidence="10">
    <location>
        <begin position="190"/>
        <end position="211"/>
    </location>
</feature>
<evidence type="ECO:0000256" key="1">
    <source>
        <dbReference type="ARBA" id="ARBA00004651"/>
    </source>
</evidence>
<accession>A0A6C0G8X5</accession>
<dbReference type="Pfam" id="PF03083">
    <property type="entry name" value="MtN3_slv"/>
    <property type="match status" value="2"/>
</dbReference>
<evidence type="ECO:0000313" key="11">
    <source>
        <dbReference type="EMBL" id="QHT64212.1"/>
    </source>
</evidence>
<keyword evidence="7" id="KW-0677">Repeat</keyword>
<comment type="similarity">
    <text evidence="2 10">Belongs to the SWEET sugar transporter family.</text>
</comment>
<keyword evidence="6 10" id="KW-0812">Transmembrane</keyword>
<dbReference type="PANTHER" id="PTHR10791">
    <property type="entry name" value="RAG1-ACTIVATING PROTEIN 1"/>
    <property type="match status" value="1"/>
</dbReference>
<keyword evidence="9 10" id="KW-0472">Membrane</keyword>
<organism evidence="11">
    <name type="scientific">Litchi chinensis</name>
    <name type="common">Lychee</name>
    <dbReference type="NCBI Taxonomy" id="151069"/>
    <lineage>
        <taxon>Eukaryota</taxon>
        <taxon>Viridiplantae</taxon>
        <taxon>Streptophyta</taxon>
        <taxon>Embryophyta</taxon>
        <taxon>Tracheophyta</taxon>
        <taxon>Spermatophyta</taxon>
        <taxon>Magnoliopsida</taxon>
        <taxon>eudicotyledons</taxon>
        <taxon>Gunneridae</taxon>
        <taxon>Pentapetalae</taxon>
        <taxon>rosids</taxon>
        <taxon>malvids</taxon>
        <taxon>Sapindales</taxon>
        <taxon>Sapindaceae</taxon>
        <taxon>Litchi</taxon>
    </lineage>
</organism>
<feature type="transmembrane region" description="Helical" evidence="10">
    <location>
        <begin position="162"/>
        <end position="184"/>
    </location>
</feature>
<comment type="function">
    <text evidence="10">Mediates both low-affinity uptake and efflux of sugar across the membrane.</text>
</comment>
<evidence type="ECO:0000256" key="7">
    <source>
        <dbReference type="ARBA" id="ARBA00022737"/>
    </source>
</evidence>
<comment type="subcellular location">
    <subcellularLocation>
        <location evidence="1 10">Cell membrane</location>
        <topology evidence="1 10">Multi-pass membrane protein</topology>
    </subcellularLocation>
</comment>
<evidence type="ECO:0000256" key="10">
    <source>
        <dbReference type="RuleBase" id="RU910715"/>
    </source>
</evidence>
<protein>
    <recommendedName>
        <fullName evidence="10">Bidirectional sugar transporter SWEET</fullName>
    </recommendedName>
</protein>
<dbReference type="PANTHER" id="PTHR10791:SF165">
    <property type="entry name" value="BIDIRECTIONAL SUGAR TRANSPORTER SWEET10"/>
    <property type="match status" value="1"/>
</dbReference>
<keyword evidence="8 10" id="KW-1133">Transmembrane helix</keyword>
<dbReference type="InterPro" id="IPR004316">
    <property type="entry name" value="SWEET_rpt"/>
</dbReference>
<evidence type="ECO:0000256" key="4">
    <source>
        <dbReference type="ARBA" id="ARBA00022475"/>
    </source>
</evidence>
<gene>
    <name evidence="11" type="primary">SWEET10</name>
</gene>
<name>A0A6C0G8X5_LITCN</name>
<dbReference type="FunFam" id="1.20.1280.290:FF:000001">
    <property type="entry name" value="Bidirectional sugar transporter SWEET"/>
    <property type="match status" value="1"/>
</dbReference>
<feature type="transmembrane region" description="Helical" evidence="10">
    <location>
        <begin position="6"/>
        <end position="33"/>
    </location>
</feature>
<dbReference type="AlphaFoldDB" id="A0A6C0G8X5"/>
<dbReference type="InterPro" id="IPR047664">
    <property type="entry name" value="SWEET"/>
</dbReference>
<evidence type="ECO:0000256" key="5">
    <source>
        <dbReference type="ARBA" id="ARBA00022597"/>
    </source>
</evidence>
<feature type="transmembrane region" description="Helical" evidence="10">
    <location>
        <begin position="103"/>
        <end position="123"/>
    </location>
</feature>
<reference evidence="11" key="1">
    <citation type="journal article" date="2019" name="BMC Plant Biol.">
        <title>Genome-wide identification and expression analysis of SWEET gene family in Litchi chinensis reveal the involvement of LcSWEET2a/3b in early seed development.</title>
        <authorList>
            <person name="Xie H."/>
            <person name="Wang D."/>
            <person name="Qin Y."/>
            <person name="Ma A."/>
            <person name="Fu J."/>
            <person name="Qin Y."/>
            <person name="Hu G."/>
            <person name="Zhao J."/>
        </authorList>
    </citation>
    <scope>NUCLEOTIDE SEQUENCE</scope>
</reference>
<evidence type="ECO:0000256" key="6">
    <source>
        <dbReference type="ARBA" id="ARBA00022692"/>
    </source>
</evidence>
<dbReference type="Gene3D" id="1.20.1280.290">
    <property type="match status" value="2"/>
</dbReference>
<dbReference type="FunFam" id="1.20.1280.290:FF:000003">
    <property type="entry name" value="Bidirectional sugar transporter SWEET"/>
    <property type="match status" value="1"/>
</dbReference>
<feature type="transmembrane region" description="Helical" evidence="10">
    <location>
        <begin position="45"/>
        <end position="62"/>
    </location>
</feature>
<dbReference type="GO" id="GO:0005886">
    <property type="term" value="C:plasma membrane"/>
    <property type="evidence" value="ECO:0007669"/>
    <property type="project" value="UniProtKB-SubCell"/>
</dbReference>
<dbReference type="GO" id="GO:0008515">
    <property type="term" value="F:sucrose transmembrane transporter activity"/>
    <property type="evidence" value="ECO:0007669"/>
    <property type="project" value="UniProtKB-ARBA"/>
</dbReference>
<evidence type="ECO:0000256" key="9">
    <source>
        <dbReference type="ARBA" id="ARBA00023136"/>
    </source>
</evidence>
<feature type="transmembrane region" description="Helical" evidence="10">
    <location>
        <begin position="68"/>
        <end position="91"/>
    </location>
</feature>
<evidence type="ECO:0000256" key="3">
    <source>
        <dbReference type="ARBA" id="ARBA00022448"/>
    </source>
</evidence>
<evidence type="ECO:0000256" key="8">
    <source>
        <dbReference type="ARBA" id="ARBA00022989"/>
    </source>
</evidence>
<keyword evidence="3 10" id="KW-0813">Transport</keyword>
<keyword evidence="5 10" id="KW-0762">Sugar transport</keyword>
<proteinExistence type="evidence at transcript level"/>
<keyword evidence="4" id="KW-1003">Cell membrane</keyword>